<comment type="caution">
    <text evidence="1">The sequence shown here is derived from an EMBL/GenBank/DDBJ whole genome shotgun (WGS) entry which is preliminary data.</text>
</comment>
<protein>
    <submittedName>
        <fullName evidence="1">DUF2961 domain-containing protein</fullName>
    </submittedName>
</protein>
<reference evidence="1" key="1">
    <citation type="submission" date="2021-05" db="EMBL/GenBank/DDBJ databases">
        <title>Draft genomes of bacteria isolated from model marine particles.</title>
        <authorList>
            <person name="Datta M.S."/>
            <person name="Schwartzman J.A."/>
            <person name="Enke T.N."/>
            <person name="Saavedra J."/>
            <person name="Cermak N."/>
            <person name="Cordero O.X."/>
        </authorList>
    </citation>
    <scope>NUCLEOTIDE SEQUENCE</scope>
    <source>
        <strain evidence="1">I2M19</strain>
    </source>
</reference>
<accession>A0ACC5U9E4</accession>
<evidence type="ECO:0000313" key="2">
    <source>
        <dbReference type="Proteomes" id="UP001647509"/>
    </source>
</evidence>
<organism evidence="1 2">
    <name type="scientific">Pseudotamlana agarivorans</name>
    <dbReference type="NCBI Taxonomy" id="481183"/>
    <lineage>
        <taxon>Bacteria</taxon>
        <taxon>Pseudomonadati</taxon>
        <taxon>Bacteroidota</taxon>
        <taxon>Flavobacteriia</taxon>
        <taxon>Flavobacteriales</taxon>
        <taxon>Flavobacteriaceae</taxon>
        <taxon>Pseudotamlana</taxon>
    </lineage>
</organism>
<dbReference type="EMBL" id="JAHKPD010000013">
    <property type="protein sequence ID" value="MBU2950927.1"/>
    <property type="molecule type" value="Genomic_DNA"/>
</dbReference>
<gene>
    <name evidence="1" type="ORF">KO493_09470</name>
</gene>
<name>A0ACC5U9E4_9FLAO</name>
<dbReference type="Proteomes" id="UP001647509">
    <property type="component" value="Unassembled WGS sequence"/>
</dbReference>
<evidence type="ECO:0000313" key="1">
    <source>
        <dbReference type="EMBL" id="MBU2950927.1"/>
    </source>
</evidence>
<sequence length="535" mass="61069">MLSLFLTAFTVLTSCASKETPKKPITIESLLNEMIDREAIARFPKNDFRLKQESSYNRASTSPKDTIGWFTNKDFNTKDDHHNFIRIEENEGVKEWVLMDHEGAGAIVRTWMPFRSTKRPETNSIIKIYLDGATSPTLEGNMLNLLNGTGLFPFPLAHKSLRSAVSFFPIPYAKSCKVTVTERPFFYQFTYREYDEGTAIKTFTIEDFYKAEDQIKQVCETLQSPKNKTEGDLVKLNETLEAGRETAVVLPQGTSSIQNLSLKLDSYTDTTVTRSVVLKMEFDGQQTVWCPIGDFFGSGIGLHPFQGWYRTVAEDGTMSSRWVMPYQESAKISILNLGDQPVHFNLEARVGDWKWDENSMYFNAAWRGQNPVPTRPFSDWNYVTIKGRGVYVGDALTIMNPVEKWWGEGDERIWVDGEDFPSIFGTGTEDYYGYSWGGMSTDFYEHPFHAQPRSHKYNKLNRKTKIGERNTKGYSTETRTRALDGMPFESSLQLDMEVWSGTDCEMSYGVGVYWYGDATTKSNRTPDPEGVMTNF</sequence>
<keyword evidence="2" id="KW-1185">Reference proteome</keyword>
<proteinExistence type="predicted"/>